<comment type="subcellular location">
    <subcellularLocation>
        <location evidence="1">Cell membrane</location>
        <topology evidence="1">Multi-pass membrane protein</topology>
    </subcellularLocation>
</comment>
<dbReference type="OrthoDB" id="385012at2"/>
<evidence type="ECO:0000256" key="5">
    <source>
        <dbReference type="ARBA" id="ARBA00023136"/>
    </source>
</evidence>
<dbReference type="GO" id="GO:0005886">
    <property type="term" value="C:plasma membrane"/>
    <property type="evidence" value="ECO:0007669"/>
    <property type="project" value="UniProtKB-SubCell"/>
</dbReference>
<feature type="transmembrane region" description="Helical" evidence="6">
    <location>
        <begin position="94"/>
        <end position="117"/>
    </location>
</feature>
<accession>A0A4U6BKG5</accession>
<keyword evidence="3 6" id="KW-0812">Transmembrane</keyword>
<comment type="caution">
    <text evidence="7">The sequence shown here is derived from an EMBL/GenBank/DDBJ whole genome shotgun (WGS) entry which is preliminary data.</text>
</comment>
<evidence type="ECO:0000313" key="8">
    <source>
        <dbReference type="Proteomes" id="UP000034832"/>
    </source>
</evidence>
<evidence type="ECO:0000256" key="6">
    <source>
        <dbReference type="SAM" id="Phobius"/>
    </source>
</evidence>
<evidence type="ECO:0000256" key="2">
    <source>
        <dbReference type="ARBA" id="ARBA00022475"/>
    </source>
</evidence>
<name>A0A4U6BKG5_9BRAD</name>
<feature type="transmembrane region" description="Helical" evidence="6">
    <location>
        <begin position="25"/>
        <end position="42"/>
    </location>
</feature>
<keyword evidence="2" id="KW-1003">Cell membrane</keyword>
<evidence type="ECO:0000256" key="1">
    <source>
        <dbReference type="ARBA" id="ARBA00004651"/>
    </source>
</evidence>
<sequence>MIASLSIILICQLIGEVIVRGLRLPLPGPVIGLALLFALMILRDRYTALARGPLRDNAVEGTAKGMLAHLSLLFVPAGVGVVQNLDLLAQRGVAIALVLAASVVVTLLVTAGTFLIISRLMVRRRQSP</sequence>
<reference evidence="7" key="1">
    <citation type="submission" date="2019-04" db="EMBL/GenBank/DDBJ databases">
        <title>Whole genome sequencing of cave bacteria.</title>
        <authorList>
            <person name="Gan H.M."/>
            <person name="Barton H."/>
            <person name="Savka M.A."/>
        </authorList>
    </citation>
    <scope>NUCLEOTIDE SEQUENCE [LARGE SCALE GENOMIC DNA]</scope>
    <source>
        <strain evidence="7">LC387</strain>
    </source>
</reference>
<gene>
    <name evidence="7" type="ORF">YH63_003990</name>
</gene>
<evidence type="ECO:0000256" key="3">
    <source>
        <dbReference type="ARBA" id="ARBA00022692"/>
    </source>
</evidence>
<dbReference type="PANTHER" id="PTHR33931">
    <property type="entry name" value="HOLIN-LIKE PROTEIN CIDA-RELATED"/>
    <property type="match status" value="1"/>
</dbReference>
<dbReference type="EMBL" id="LBIA02000001">
    <property type="protein sequence ID" value="TKT70637.1"/>
    <property type="molecule type" value="Genomic_DNA"/>
</dbReference>
<keyword evidence="8" id="KW-1185">Reference proteome</keyword>
<dbReference type="RefSeq" id="WP_046828727.1">
    <property type="nucleotide sequence ID" value="NZ_LBIA02000001.1"/>
</dbReference>
<protein>
    <submittedName>
        <fullName evidence="7">CidA/LrgA family protein</fullName>
    </submittedName>
</protein>
<keyword evidence="4 6" id="KW-1133">Transmembrane helix</keyword>
<dbReference type="AlphaFoldDB" id="A0A4U6BKG5"/>
<keyword evidence="5 6" id="KW-0472">Membrane</keyword>
<evidence type="ECO:0000313" key="7">
    <source>
        <dbReference type="EMBL" id="TKT70637.1"/>
    </source>
</evidence>
<organism evidence="7 8">
    <name type="scientific">Afipia massiliensis</name>
    <dbReference type="NCBI Taxonomy" id="211460"/>
    <lineage>
        <taxon>Bacteria</taxon>
        <taxon>Pseudomonadati</taxon>
        <taxon>Pseudomonadota</taxon>
        <taxon>Alphaproteobacteria</taxon>
        <taxon>Hyphomicrobiales</taxon>
        <taxon>Nitrobacteraceae</taxon>
        <taxon>Afipia</taxon>
    </lineage>
</organism>
<dbReference type="PANTHER" id="PTHR33931:SF2">
    <property type="entry name" value="HOLIN-LIKE PROTEIN CIDA"/>
    <property type="match status" value="1"/>
</dbReference>
<dbReference type="InterPro" id="IPR005538">
    <property type="entry name" value="LrgA/CidA"/>
</dbReference>
<evidence type="ECO:0000256" key="4">
    <source>
        <dbReference type="ARBA" id="ARBA00022989"/>
    </source>
</evidence>
<dbReference type="Proteomes" id="UP000034832">
    <property type="component" value="Unassembled WGS sequence"/>
</dbReference>
<dbReference type="Pfam" id="PF03788">
    <property type="entry name" value="LrgA"/>
    <property type="match status" value="1"/>
</dbReference>
<proteinExistence type="predicted"/>
<dbReference type="STRING" id="211460.YH63_14895"/>